<dbReference type="Pfam" id="PF01055">
    <property type="entry name" value="Glyco_hydro_31_2nd"/>
    <property type="match status" value="1"/>
</dbReference>
<dbReference type="InterPro" id="IPR013780">
    <property type="entry name" value="Glyco_hydro_b"/>
</dbReference>
<dbReference type="InterPro" id="IPR000322">
    <property type="entry name" value="Glyco_hydro_31_TIM"/>
</dbReference>
<gene>
    <name evidence="6" type="ORF">SAMN05216499_10480</name>
</gene>
<dbReference type="Proteomes" id="UP000184111">
    <property type="component" value="Unassembled WGS sequence"/>
</dbReference>
<dbReference type="Pfam" id="PF21365">
    <property type="entry name" value="Glyco_hydro_31_3rd"/>
    <property type="match status" value="1"/>
</dbReference>
<dbReference type="Pfam" id="PF13802">
    <property type="entry name" value="Gal_mutarotas_2"/>
    <property type="match status" value="1"/>
</dbReference>
<dbReference type="PANTHER" id="PTHR43863">
    <property type="entry name" value="HYDROLASE, PUTATIVE (AFU_ORTHOLOGUE AFUA_1G03140)-RELATED"/>
    <property type="match status" value="1"/>
</dbReference>
<evidence type="ECO:0000259" key="4">
    <source>
        <dbReference type="Pfam" id="PF13802"/>
    </source>
</evidence>
<dbReference type="CDD" id="cd06591">
    <property type="entry name" value="GH31_xylosidase_XylS"/>
    <property type="match status" value="1"/>
</dbReference>
<dbReference type="InterPro" id="IPR051816">
    <property type="entry name" value="Glycosyl_Hydrolase_31"/>
</dbReference>
<dbReference type="RefSeq" id="WP_073495678.1">
    <property type="nucleotide sequence ID" value="NZ_FRBI01000004.1"/>
</dbReference>
<organism evidence="6 7">
    <name type="scientific">Actinacidiphila paucisporea</name>
    <dbReference type="NCBI Taxonomy" id="310782"/>
    <lineage>
        <taxon>Bacteria</taxon>
        <taxon>Bacillati</taxon>
        <taxon>Actinomycetota</taxon>
        <taxon>Actinomycetes</taxon>
        <taxon>Kitasatosporales</taxon>
        <taxon>Streptomycetaceae</taxon>
        <taxon>Actinacidiphila</taxon>
    </lineage>
</organism>
<evidence type="ECO:0000259" key="5">
    <source>
        <dbReference type="Pfam" id="PF21365"/>
    </source>
</evidence>
<dbReference type="InterPro" id="IPR011013">
    <property type="entry name" value="Gal_mutarotase_sf_dom"/>
</dbReference>
<dbReference type="GO" id="GO:0004553">
    <property type="term" value="F:hydrolase activity, hydrolyzing O-glycosyl compounds"/>
    <property type="evidence" value="ECO:0007669"/>
    <property type="project" value="InterPro"/>
</dbReference>
<protein>
    <submittedName>
        <fullName evidence="6">Alpha-D-xyloside xylohydrolase</fullName>
    </submittedName>
</protein>
<keyword evidence="7" id="KW-1185">Reference proteome</keyword>
<dbReference type="InterPro" id="IPR025887">
    <property type="entry name" value="Glyco_hydro_31_N_dom"/>
</dbReference>
<keyword evidence="2 6" id="KW-0378">Hydrolase</keyword>
<sequence>MPSAFTQLPNLLRWRHGHHVLEVQPWGPDSARVRAGVHRVADGLPGALDPEPATAADAAVEVHDTHAVVTNGLLRITVGAAGGLLTATRADTGEELLREEPPHFWWPGARHFESAGGGLHRIEQRFAAYDGERIHGLGQHGHGRFDQKGTVLELQQRNGEVSIPFAVSSRGYGFLWNSPAVGRVEFAANGTRWVADRARQLDYWLTAGRTPADILGHYADATGHAPAFPQWASGLWQSKLRYRNQAEVLDVAREYARRGLPLSVIVIDYLHWRNLGDWDFDRRDWPDPRGMVDELRSLGVEPAVSVWPSVSPLSEGYAGLRDAGQLVATYSGATVHADWPDTEEAPEGIGVAFYDATDPAARAALWDRLQENYYKLGIRAFWLDACEPEMRPGHPHNLDYAAGSGSEVANLYPREHARGIHEHLTAQGETEVLSLVRSAWAGSQRYGAALWSGDIPATFEALADSVRAGLNVAMSGIPWWTTDIGGFHGGDPDDEHYRELMVRWFQFAAFCPLLRLHGHREPRVFHGPIGVGGGPNEIWSYGERAQAAMTAALDLRTRLRPYLHEQLAAGRTDGLPLIRPLLLEFPADRAGWDIDDQFLCGRDLLVAPVLRPGATERRVYLPAGARWRDPATGTFHPGGQWVTAAAPLDTVPLFLRDHADPFTPLREKR</sequence>
<dbReference type="GO" id="GO:0030246">
    <property type="term" value="F:carbohydrate binding"/>
    <property type="evidence" value="ECO:0007669"/>
    <property type="project" value="InterPro"/>
</dbReference>
<dbReference type="STRING" id="310782.SAMN05216499_10480"/>
<evidence type="ECO:0000256" key="2">
    <source>
        <dbReference type="RuleBase" id="RU361185"/>
    </source>
</evidence>
<dbReference type="PANTHER" id="PTHR43863:SF2">
    <property type="entry name" value="MALTASE-GLUCOAMYLASE"/>
    <property type="match status" value="1"/>
</dbReference>
<dbReference type="GO" id="GO:0005975">
    <property type="term" value="P:carbohydrate metabolic process"/>
    <property type="evidence" value="ECO:0007669"/>
    <property type="project" value="InterPro"/>
</dbReference>
<comment type="similarity">
    <text evidence="1 2">Belongs to the glycosyl hydrolase 31 family.</text>
</comment>
<dbReference type="EMBL" id="FRBI01000004">
    <property type="protein sequence ID" value="SHL41424.1"/>
    <property type="molecule type" value="Genomic_DNA"/>
</dbReference>
<feature type="domain" description="Glycoside hydrolase family 31 TIM barrel" evidence="3">
    <location>
        <begin position="226"/>
        <end position="565"/>
    </location>
</feature>
<evidence type="ECO:0000259" key="3">
    <source>
        <dbReference type="Pfam" id="PF01055"/>
    </source>
</evidence>
<name>A0A1M7AFI9_9ACTN</name>
<proteinExistence type="inferred from homology"/>
<dbReference type="InterPro" id="IPR048395">
    <property type="entry name" value="Glyco_hydro_31_C"/>
</dbReference>
<evidence type="ECO:0000313" key="6">
    <source>
        <dbReference type="EMBL" id="SHL41424.1"/>
    </source>
</evidence>
<evidence type="ECO:0000313" key="7">
    <source>
        <dbReference type="Proteomes" id="UP000184111"/>
    </source>
</evidence>
<keyword evidence="2" id="KW-0326">Glycosidase</keyword>
<dbReference type="Gene3D" id="3.20.20.80">
    <property type="entry name" value="Glycosidases"/>
    <property type="match status" value="1"/>
</dbReference>
<dbReference type="SUPFAM" id="SSF51011">
    <property type="entry name" value="Glycosyl hydrolase domain"/>
    <property type="match status" value="1"/>
</dbReference>
<dbReference type="SUPFAM" id="SSF51445">
    <property type="entry name" value="(Trans)glycosidases"/>
    <property type="match status" value="1"/>
</dbReference>
<dbReference type="OrthoDB" id="176168at2"/>
<accession>A0A1M7AFI9</accession>
<dbReference type="CDD" id="cd14752">
    <property type="entry name" value="GH31_N"/>
    <property type="match status" value="1"/>
</dbReference>
<feature type="domain" description="Glycosyl hydrolase family 31 C-terminal" evidence="5">
    <location>
        <begin position="574"/>
        <end position="657"/>
    </location>
</feature>
<dbReference type="InterPro" id="IPR017853">
    <property type="entry name" value="GH"/>
</dbReference>
<feature type="domain" description="Glycoside hydrolase family 31 N-terminal" evidence="4">
    <location>
        <begin position="51"/>
        <end position="181"/>
    </location>
</feature>
<evidence type="ECO:0000256" key="1">
    <source>
        <dbReference type="ARBA" id="ARBA00007806"/>
    </source>
</evidence>
<dbReference type="AlphaFoldDB" id="A0A1M7AFI9"/>
<dbReference type="SUPFAM" id="SSF74650">
    <property type="entry name" value="Galactose mutarotase-like"/>
    <property type="match status" value="1"/>
</dbReference>
<dbReference type="Gene3D" id="2.60.40.1180">
    <property type="entry name" value="Golgi alpha-mannosidase II"/>
    <property type="match status" value="1"/>
</dbReference>
<reference evidence="6 7" key="1">
    <citation type="submission" date="2016-11" db="EMBL/GenBank/DDBJ databases">
        <authorList>
            <person name="Jaros S."/>
            <person name="Januszkiewicz K."/>
            <person name="Wedrychowicz H."/>
        </authorList>
    </citation>
    <scope>NUCLEOTIDE SEQUENCE [LARGE SCALE GENOMIC DNA]</scope>
    <source>
        <strain evidence="6 7">CGMCC 4.2025</strain>
    </source>
</reference>
<dbReference type="Gene3D" id="2.60.40.1760">
    <property type="entry name" value="glycosyl hydrolase (family 31)"/>
    <property type="match status" value="1"/>
</dbReference>